<dbReference type="InterPro" id="IPR050987">
    <property type="entry name" value="AtrR-like"/>
</dbReference>
<evidence type="ECO:0000256" key="1">
    <source>
        <dbReference type="ARBA" id="ARBA00023242"/>
    </source>
</evidence>
<feature type="domain" description="Xylanolytic transcriptional activator regulatory" evidence="3">
    <location>
        <begin position="217"/>
        <end position="288"/>
    </location>
</feature>
<dbReference type="GO" id="GO:0006351">
    <property type="term" value="P:DNA-templated transcription"/>
    <property type="evidence" value="ECO:0007669"/>
    <property type="project" value="InterPro"/>
</dbReference>
<dbReference type="OrthoDB" id="103819at2759"/>
<evidence type="ECO:0000259" key="3">
    <source>
        <dbReference type="SMART" id="SM00906"/>
    </source>
</evidence>
<dbReference type="SMART" id="SM00906">
    <property type="entry name" value="Fungal_trans"/>
    <property type="match status" value="1"/>
</dbReference>
<dbReference type="GO" id="GO:0008270">
    <property type="term" value="F:zinc ion binding"/>
    <property type="evidence" value="ECO:0007669"/>
    <property type="project" value="InterPro"/>
</dbReference>
<evidence type="ECO:0000313" key="5">
    <source>
        <dbReference type="Proteomes" id="UP001152649"/>
    </source>
</evidence>
<dbReference type="PANTHER" id="PTHR46910">
    <property type="entry name" value="TRANSCRIPTION FACTOR PDR1"/>
    <property type="match status" value="1"/>
</dbReference>
<sequence length="581" mass="66015">MQQDSETIETRSSNTFDTNARDGLTQQTSEGTRFLQSELELNPLLGTNKSKLLREAIDFVSRLSDTSKPYFATDAFNLSETAGGFESTTFPPELLYMMTMDPEPNTMKQSFWPDHVSFPALEEMCMSLIDGDKDQHTLTCYRVCVFMKAASFLYRLPKKDRKASLRRHLERSKKQYEHEIHKGLSEIDYLAPPSLVLLQAFLSGALFMQNQGDMSRSWTLTAFASRTLVSLNHHSIDSITLFDETKRDIYGSLYTCYYLDKMLSVLLLRPPSLPKLKIKPLELVQLDPRLPLSATVKIMVGFAQIQEGVLDILNHTNNNDQVTFLTKLTRDTHEIYELMKKHQNQLPFRGATYEWGAIEFGYYAILASVLHLHQRVSQDRSTQEDCLQASRQALTRLVKLQDEIYMDANFLDQYPYFLTWTLLFYPLSPFFVLFCNAICSANLDDYTLMAEVTNGVSRFVKLHPSISDVHRLFSAFLGIVRPLIHSRPDPLPFQLTPSALTQGNTAPNMTNTATQYPTASMDHTLDSNLAQEGTIDLPDQAVAGQDGQIVPGDEDLWDLIDSQPWLGWMRSDALTENPTSS</sequence>
<keyword evidence="5" id="KW-1185">Reference proteome</keyword>
<dbReference type="AlphaFoldDB" id="A0A9W4NW01"/>
<gene>
    <name evidence="4" type="ORF">PSALAMII_LOCUS9507</name>
</gene>
<keyword evidence="1" id="KW-0539">Nucleus</keyword>
<name>A0A9W4NW01_9EURO</name>
<protein>
    <recommendedName>
        <fullName evidence="3">Xylanolytic transcriptional activator regulatory domain-containing protein</fullName>
    </recommendedName>
</protein>
<dbReference type="CDD" id="cd12148">
    <property type="entry name" value="fungal_TF_MHR"/>
    <property type="match status" value="1"/>
</dbReference>
<dbReference type="PANTHER" id="PTHR46910:SF5">
    <property type="entry name" value="ZN(II)2CYS6 TRANSCRIPTION FACTOR (EUROFUNG)"/>
    <property type="match status" value="1"/>
</dbReference>
<evidence type="ECO:0000313" key="4">
    <source>
        <dbReference type="EMBL" id="CAG8417694.1"/>
    </source>
</evidence>
<dbReference type="GO" id="GO:0003700">
    <property type="term" value="F:DNA-binding transcription factor activity"/>
    <property type="evidence" value="ECO:0007669"/>
    <property type="project" value="InterPro"/>
</dbReference>
<accession>A0A9W4NW01</accession>
<feature type="region of interest" description="Disordered" evidence="2">
    <location>
        <begin position="1"/>
        <end position="29"/>
    </location>
</feature>
<dbReference type="InterPro" id="IPR007219">
    <property type="entry name" value="XnlR_reg_dom"/>
</dbReference>
<evidence type="ECO:0000256" key="2">
    <source>
        <dbReference type="SAM" id="MobiDB-lite"/>
    </source>
</evidence>
<dbReference type="Proteomes" id="UP001152649">
    <property type="component" value="Unassembled WGS sequence"/>
</dbReference>
<reference evidence="4" key="1">
    <citation type="submission" date="2021-07" db="EMBL/GenBank/DDBJ databases">
        <authorList>
            <person name="Branca A.L. A."/>
        </authorList>
    </citation>
    <scope>NUCLEOTIDE SEQUENCE</scope>
</reference>
<dbReference type="EMBL" id="CAJVPG010000434">
    <property type="protein sequence ID" value="CAG8417694.1"/>
    <property type="molecule type" value="Genomic_DNA"/>
</dbReference>
<organism evidence="4 5">
    <name type="scientific">Penicillium salamii</name>
    <dbReference type="NCBI Taxonomy" id="1612424"/>
    <lineage>
        <taxon>Eukaryota</taxon>
        <taxon>Fungi</taxon>
        <taxon>Dikarya</taxon>
        <taxon>Ascomycota</taxon>
        <taxon>Pezizomycotina</taxon>
        <taxon>Eurotiomycetes</taxon>
        <taxon>Eurotiomycetidae</taxon>
        <taxon>Eurotiales</taxon>
        <taxon>Aspergillaceae</taxon>
        <taxon>Penicillium</taxon>
    </lineage>
</organism>
<comment type="caution">
    <text evidence="4">The sequence shown here is derived from an EMBL/GenBank/DDBJ whole genome shotgun (WGS) entry which is preliminary data.</text>
</comment>
<dbReference type="GO" id="GO:0003677">
    <property type="term" value="F:DNA binding"/>
    <property type="evidence" value="ECO:0007669"/>
    <property type="project" value="InterPro"/>
</dbReference>
<proteinExistence type="predicted"/>